<dbReference type="Proteomes" id="UP000276133">
    <property type="component" value="Unassembled WGS sequence"/>
</dbReference>
<dbReference type="OrthoDB" id="10600621at2759"/>
<accession>A0A3M7T1I4</accession>
<gene>
    <name evidence="1" type="ORF">BpHYR1_032014</name>
</gene>
<evidence type="ECO:0000313" key="2">
    <source>
        <dbReference type="Proteomes" id="UP000276133"/>
    </source>
</evidence>
<comment type="caution">
    <text evidence="1">The sequence shown here is derived from an EMBL/GenBank/DDBJ whole genome shotgun (WGS) entry which is preliminary data.</text>
</comment>
<protein>
    <submittedName>
        <fullName evidence="1">Uncharacterized protein</fullName>
    </submittedName>
</protein>
<organism evidence="1 2">
    <name type="scientific">Brachionus plicatilis</name>
    <name type="common">Marine rotifer</name>
    <name type="synonym">Brachionus muelleri</name>
    <dbReference type="NCBI Taxonomy" id="10195"/>
    <lineage>
        <taxon>Eukaryota</taxon>
        <taxon>Metazoa</taxon>
        <taxon>Spiralia</taxon>
        <taxon>Gnathifera</taxon>
        <taxon>Rotifera</taxon>
        <taxon>Eurotatoria</taxon>
        <taxon>Monogononta</taxon>
        <taxon>Pseudotrocha</taxon>
        <taxon>Ploima</taxon>
        <taxon>Brachionidae</taxon>
        <taxon>Brachionus</taxon>
    </lineage>
</organism>
<evidence type="ECO:0000313" key="1">
    <source>
        <dbReference type="EMBL" id="RNA41896.1"/>
    </source>
</evidence>
<dbReference type="EMBL" id="REGN01000439">
    <property type="protein sequence ID" value="RNA41896.1"/>
    <property type="molecule type" value="Genomic_DNA"/>
</dbReference>
<sequence>MNDYSKCFHILQKIARMKMKNLRQLKMKIVSFAKVMFSSILIQTLLRFTNASSFDTDRICFEFDEAELNKAIESIFGDGLSLFRKGTLCLYTKDQKAHVLARRNFNFYNFLKNDDDGHFERKYNYRLTRPQIPFRIGGSIGKKRIIYQKYIS</sequence>
<reference evidence="1 2" key="1">
    <citation type="journal article" date="2018" name="Sci. Rep.">
        <title>Genomic signatures of local adaptation to the degree of environmental predictability in rotifers.</title>
        <authorList>
            <person name="Franch-Gras L."/>
            <person name="Hahn C."/>
            <person name="Garcia-Roger E.M."/>
            <person name="Carmona M.J."/>
            <person name="Serra M."/>
            <person name="Gomez A."/>
        </authorList>
    </citation>
    <scope>NUCLEOTIDE SEQUENCE [LARGE SCALE GENOMIC DNA]</scope>
    <source>
        <strain evidence="1">HYR1</strain>
    </source>
</reference>
<dbReference type="AlphaFoldDB" id="A0A3M7T1I4"/>
<proteinExistence type="predicted"/>
<name>A0A3M7T1I4_BRAPC</name>
<keyword evidence="2" id="KW-1185">Reference proteome</keyword>